<comment type="caution">
    <text evidence="2">The sequence shown here is derived from an EMBL/GenBank/DDBJ whole genome shotgun (WGS) entry which is preliminary data.</text>
</comment>
<keyword evidence="1" id="KW-0812">Transmembrane</keyword>
<evidence type="ECO:0000256" key="1">
    <source>
        <dbReference type="SAM" id="Phobius"/>
    </source>
</evidence>
<keyword evidence="1" id="KW-0472">Membrane</keyword>
<name>A0ABD6BTA3_9EURY</name>
<evidence type="ECO:0000313" key="2">
    <source>
        <dbReference type="EMBL" id="MFD1568319.1"/>
    </source>
</evidence>
<proteinExistence type="predicted"/>
<evidence type="ECO:0008006" key="4">
    <source>
        <dbReference type="Google" id="ProtNLM"/>
    </source>
</evidence>
<dbReference type="Proteomes" id="UP001597139">
    <property type="component" value="Unassembled WGS sequence"/>
</dbReference>
<evidence type="ECO:0000313" key="3">
    <source>
        <dbReference type="Proteomes" id="UP001597139"/>
    </source>
</evidence>
<organism evidence="2 3">
    <name type="scientific">Halolamina litorea</name>
    <dbReference type="NCBI Taxonomy" id="1515593"/>
    <lineage>
        <taxon>Archaea</taxon>
        <taxon>Methanobacteriati</taxon>
        <taxon>Methanobacteriota</taxon>
        <taxon>Stenosarchaea group</taxon>
        <taxon>Halobacteria</taxon>
        <taxon>Halobacteriales</taxon>
        <taxon>Haloferacaceae</taxon>
    </lineage>
</organism>
<dbReference type="RefSeq" id="WP_267647663.1">
    <property type="nucleotide sequence ID" value="NZ_JANHGR010000002.1"/>
</dbReference>
<reference evidence="2 3" key="1">
    <citation type="journal article" date="2019" name="Int. J. Syst. Evol. Microbiol.">
        <title>The Global Catalogue of Microorganisms (GCM) 10K type strain sequencing project: providing services to taxonomists for standard genome sequencing and annotation.</title>
        <authorList>
            <consortium name="The Broad Institute Genomics Platform"/>
            <consortium name="The Broad Institute Genome Sequencing Center for Infectious Disease"/>
            <person name="Wu L."/>
            <person name="Ma J."/>
        </authorList>
    </citation>
    <scope>NUCLEOTIDE SEQUENCE [LARGE SCALE GENOMIC DNA]</scope>
    <source>
        <strain evidence="2 3">CGMCC 1.12859</strain>
    </source>
</reference>
<feature type="transmembrane region" description="Helical" evidence="1">
    <location>
        <begin position="23"/>
        <end position="43"/>
    </location>
</feature>
<protein>
    <recommendedName>
        <fullName evidence="4">DUF1634 domain-containing protein</fullName>
    </recommendedName>
</protein>
<dbReference type="AlphaFoldDB" id="A0ABD6BTA3"/>
<keyword evidence="3" id="KW-1185">Reference proteome</keyword>
<dbReference type="InterPro" id="IPR055958">
    <property type="entry name" value="DUF7536"/>
</dbReference>
<gene>
    <name evidence="2" type="ORF">ACFSAU_12550</name>
</gene>
<sequence>MSEEPPETSVAPLIEALSVRRNAAIGAATGLALAVLAYAFRLGRAAGPFTGTRQFPVLGETGWFLLLSVVLASAAALLVTTVLTLGSLVLLVRTEL</sequence>
<accession>A0ABD6BTA3</accession>
<dbReference type="Pfam" id="PF24380">
    <property type="entry name" value="DUF7536"/>
    <property type="match status" value="1"/>
</dbReference>
<dbReference type="EMBL" id="JBHUCZ010000010">
    <property type="protein sequence ID" value="MFD1568319.1"/>
    <property type="molecule type" value="Genomic_DNA"/>
</dbReference>
<feature type="transmembrane region" description="Helical" evidence="1">
    <location>
        <begin position="63"/>
        <end position="92"/>
    </location>
</feature>
<keyword evidence="1" id="KW-1133">Transmembrane helix</keyword>